<feature type="transmembrane region" description="Helical" evidence="8">
    <location>
        <begin position="49"/>
        <end position="73"/>
    </location>
</feature>
<proteinExistence type="inferred from homology"/>
<dbReference type="Proteomes" id="UP000198640">
    <property type="component" value="Unassembled WGS sequence"/>
</dbReference>
<evidence type="ECO:0000256" key="3">
    <source>
        <dbReference type="ARBA" id="ARBA00022475"/>
    </source>
</evidence>
<dbReference type="GO" id="GO:0046872">
    <property type="term" value="F:metal ion binding"/>
    <property type="evidence" value="ECO:0007669"/>
    <property type="project" value="UniProtKB-KW"/>
</dbReference>
<keyword evidence="7" id="KW-0479">Metal-binding</keyword>
<dbReference type="InterPro" id="IPR004254">
    <property type="entry name" value="AdipoR/HlyIII-related"/>
</dbReference>
<dbReference type="NCBIfam" id="TIGR01065">
    <property type="entry name" value="hlyIII"/>
    <property type="match status" value="1"/>
</dbReference>
<protein>
    <submittedName>
        <fullName evidence="9">Hemolysin III</fullName>
    </submittedName>
</protein>
<evidence type="ECO:0000256" key="8">
    <source>
        <dbReference type="SAM" id="Phobius"/>
    </source>
</evidence>
<keyword evidence="6 8" id="KW-0472">Membrane</keyword>
<feature type="transmembrane region" description="Helical" evidence="8">
    <location>
        <begin position="85"/>
        <end position="105"/>
    </location>
</feature>
<keyword evidence="5 8" id="KW-1133">Transmembrane helix</keyword>
<dbReference type="GO" id="GO:0140911">
    <property type="term" value="F:pore-forming activity"/>
    <property type="evidence" value="ECO:0007669"/>
    <property type="project" value="InterPro"/>
</dbReference>
<evidence type="ECO:0000256" key="7">
    <source>
        <dbReference type="PIRSR" id="PIRSR604254-1"/>
    </source>
</evidence>
<accession>A0A1H3JTN9</accession>
<feature type="transmembrane region" description="Helical" evidence="8">
    <location>
        <begin position="111"/>
        <end position="132"/>
    </location>
</feature>
<evidence type="ECO:0000256" key="5">
    <source>
        <dbReference type="ARBA" id="ARBA00022989"/>
    </source>
</evidence>
<gene>
    <name evidence="9" type="ORF">SAMN05421881_103521</name>
</gene>
<keyword evidence="3" id="KW-1003">Cell membrane</keyword>
<dbReference type="STRING" id="44576.SAMN05421881_103521"/>
<reference evidence="9 10" key="1">
    <citation type="submission" date="2016-10" db="EMBL/GenBank/DDBJ databases">
        <authorList>
            <person name="de Groot N.N."/>
        </authorList>
    </citation>
    <scope>NUCLEOTIDE SEQUENCE [LARGE SCALE GENOMIC DNA]</scope>
    <source>
        <strain evidence="9 10">Nm1</strain>
    </source>
</reference>
<feature type="binding site" evidence="7">
    <location>
        <position position="72"/>
    </location>
    <ligand>
        <name>Zn(2+)</name>
        <dbReference type="ChEBI" id="CHEBI:29105"/>
    </ligand>
</feature>
<dbReference type="PANTHER" id="PTHR20855:SF3">
    <property type="entry name" value="LD03007P"/>
    <property type="match status" value="1"/>
</dbReference>
<keyword evidence="7" id="KW-0862">Zinc</keyword>
<keyword evidence="10" id="KW-1185">Reference proteome</keyword>
<evidence type="ECO:0000256" key="2">
    <source>
        <dbReference type="ARBA" id="ARBA00008488"/>
    </source>
</evidence>
<evidence type="ECO:0000313" key="9">
    <source>
        <dbReference type="EMBL" id="SDY43251.1"/>
    </source>
</evidence>
<feature type="transmembrane region" description="Helical" evidence="8">
    <location>
        <begin position="167"/>
        <end position="186"/>
    </location>
</feature>
<dbReference type="RefSeq" id="WP_090414439.1">
    <property type="nucleotide sequence ID" value="NZ_FNOY01000035.1"/>
</dbReference>
<dbReference type="PANTHER" id="PTHR20855">
    <property type="entry name" value="ADIPOR/PROGESTIN RECEPTOR-RELATED"/>
    <property type="match status" value="1"/>
</dbReference>
<dbReference type="Pfam" id="PF03006">
    <property type="entry name" value="HlyIII"/>
    <property type="match status" value="1"/>
</dbReference>
<organism evidence="9 10">
    <name type="scientific">Nitrosomonas halophila</name>
    <dbReference type="NCBI Taxonomy" id="44576"/>
    <lineage>
        <taxon>Bacteria</taxon>
        <taxon>Pseudomonadati</taxon>
        <taxon>Pseudomonadota</taxon>
        <taxon>Betaproteobacteria</taxon>
        <taxon>Nitrosomonadales</taxon>
        <taxon>Nitrosomonadaceae</taxon>
        <taxon>Nitrosomonas</taxon>
    </lineage>
</organism>
<feature type="binding site" evidence="7">
    <location>
        <position position="199"/>
    </location>
    <ligand>
        <name>Zn(2+)</name>
        <dbReference type="ChEBI" id="CHEBI:29105"/>
    </ligand>
</feature>
<dbReference type="EMBL" id="FNOY01000035">
    <property type="protein sequence ID" value="SDY43251.1"/>
    <property type="molecule type" value="Genomic_DNA"/>
</dbReference>
<sequence length="219" mass="24090">MNILLPVPEREQSPGEEIANSVSHGIGLVAALVGTPFLIMHATRHEDTGFVVGVSLFAATMVLLYLASTLYHALPRGKGKRVFKIIEHSAIFLLIAGTYTPFSLGVLRGPWGWSLVGIVWSLAAVGVAIKAFDKMHNPIISASLYLLMGWLILIAIYPMYTRMPLSGLLWLVAGGVAYTIGVFFFATDSRIRYGHFIWHLFVMVGTVCHYFAVFWYAAG</sequence>
<name>A0A1H3JTN9_9PROT</name>
<dbReference type="AlphaFoldDB" id="A0A1H3JTN9"/>
<evidence type="ECO:0000256" key="4">
    <source>
        <dbReference type="ARBA" id="ARBA00022692"/>
    </source>
</evidence>
<comment type="similarity">
    <text evidence="2">Belongs to the UPF0073 (Hly-III) family.</text>
</comment>
<feature type="transmembrane region" description="Helical" evidence="8">
    <location>
        <begin position="144"/>
        <end position="161"/>
    </location>
</feature>
<dbReference type="InterPro" id="IPR005744">
    <property type="entry name" value="Hy-lIII"/>
</dbReference>
<dbReference type="OrthoDB" id="9813689at2"/>
<dbReference type="GO" id="GO:0005886">
    <property type="term" value="C:plasma membrane"/>
    <property type="evidence" value="ECO:0007669"/>
    <property type="project" value="UniProtKB-SubCell"/>
</dbReference>
<evidence type="ECO:0000313" key="10">
    <source>
        <dbReference type="Proteomes" id="UP000198640"/>
    </source>
</evidence>
<feature type="transmembrane region" description="Helical" evidence="8">
    <location>
        <begin position="198"/>
        <end position="218"/>
    </location>
</feature>
<evidence type="ECO:0000256" key="6">
    <source>
        <dbReference type="ARBA" id="ARBA00023136"/>
    </source>
</evidence>
<evidence type="ECO:0000256" key="1">
    <source>
        <dbReference type="ARBA" id="ARBA00004651"/>
    </source>
</evidence>
<feature type="binding site" evidence="7">
    <location>
        <position position="195"/>
    </location>
    <ligand>
        <name>Zn(2+)</name>
        <dbReference type="ChEBI" id="CHEBI:29105"/>
    </ligand>
</feature>
<feature type="transmembrane region" description="Helical" evidence="8">
    <location>
        <begin position="21"/>
        <end position="43"/>
    </location>
</feature>
<keyword evidence="4 8" id="KW-0812">Transmembrane</keyword>
<comment type="subcellular location">
    <subcellularLocation>
        <location evidence="1">Cell membrane</location>
        <topology evidence="1">Multi-pass membrane protein</topology>
    </subcellularLocation>
</comment>